<accession>A0ABD3FTD4</accession>
<keyword evidence="1" id="KW-0175">Coiled coil</keyword>
<keyword evidence="3" id="KW-1185">Reference proteome</keyword>
<evidence type="ECO:0000313" key="2">
    <source>
        <dbReference type="EMBL" id="KAL3670185.1"/>
    </source>
</evidence>
<proteinExistence type="predicted"/>
<protein>
    <submittedName>
        <fullName evidence="2">Uncharacterized protein</fullName>
    </submittedName>
</protein>
<dbReference type="EMBL" id="JBIMZQ010000007">
    <property type="protein sequence ID" value="KAL3670185.1"/>
    <property type="molecule type" value="Genomic_DNA"/>
</dbReference>
<feature type="coiled-coil region" evidence="1">
    <location>
        <begin position="46"/>
        <end position="73"/>
    </location>
</feature>
<gene>
    <name evidence="2" type="ORF">V7S43_004500</name>
</gene>
<sequence>MENNTSAAEGAICLYASKPCTNPRAVKRNGQLHQFCEFHRSKANFSQRRLDQKRQLEQELARLNQSADTTSQSEDSHVQRIEAVLADEIKLSDDEIRVLLELVSAYRPQ</sequence>
<name>A0ABD3FTD4_9STRA</name>
<organism evidence="2 3">
    <name type="scientific">Phytophthora oleae</name>
    <dbReference type="NCBI Taxonomy" id="2107226"/>
    <lineage>
        <taxon>Eukaryota</taxon>
        <taxon>Sar</taxon>
        <taxon>Stramenopiles</taxon>
        <taxon>Oomycota</taxon>
        <taxon>Peronosporomycetes</taxon>
        <taxon>Peronosporales</taxon>
        <taxon>Peronosporaceae</taxon>
        <taxon>Phytophthora</taxon>
    </lineage>
</organism>
<comment type="caution">
    <text evidence="2">The sequence shown here is derived from an EMBL/GenBank/DDBJ whole genome shotgun (WGS) entry which is preliminary data.</text>
</comment>
<reference evidence="2 3" key="1">
    <citation type="submission" date="2024-09" db="EMBL/GenBank/DDBJ databases">
        <title>Genome sequencing and assembly of Phytophthora oleae, isolate VK10A, causative agent of rot of olive drupes.</title>
        <authorList>
            <person name="Conti Taguali S."/>
            <person name="Riolo M."/>
            <person name="La Spada F."/>
            <person name="Cacciola S.O."/>
            <person name="Dionisio G."/>
        </authorList>
    </citation>
    <scope>NUCLEOTIDE SEQUENCE [LARGE SCALE GENOMIC DNA]</scope>
    <source>
        <strain evidence="2 3">VK10A</strain>
    </source>
</reference>
<evidence type="ECO:0000256" key="1">
    <source>
        <dbReference type="SAM" id="Coils"/>
    </source>
</evidence>
<dbReference type="Proteomes" id="UP001632037">
    <property type="component" value="Unassembled WGS sequence"/>
</dbReference>
<evidence type="ECO:0000313" key="3">
    <source>
        <dbReference type="Proteomes" id="UP001632037"/>
    </source>
</evidence>
<dbReference type="AlphaFoldDB" id="A0ABD3FTD4"/>